<dbReference type="eggNOG" id="ENOG5030E2P">
    <property type="taxonomic scope" value="Bacteria"/>
</dbReference>
<feature type="chain" id="PRO_5006410215" evidence="2">
    <location>
        <begin position="28"/>
        <end position="242"/>
    </location>
</feature>
<evidence type="ECO:0000256" key="2">
    <source>
        <dbReference type="SAM" id="SignalP"/>
    </source>
</evidence>
<accession>A0A0R1RXW4</accession>
<protein>
    <submittedName>
        <fullName evidence="4">Cell surface protein</fullName>
    </submittedName>
</protein>
<dbReference type="STRING" id="1423747.FC69_GL000883"/>
<evidence type="ECO:0000313" key="5">
    <source>
        <dbReference type="Proteomes" id="UP000051264"/>
    </source>
</evidence>
<dbReference type="AlphaFoldDB" id="A0A0R1RXW4"/>
<dbReference type="Proteomes" id="UP000051264">
    <property type="component" value="Unassembled WGS sequence"/>
</dbReference>
<feature type="signal peptide" evidence="2">
    <location>
        <begin position="1"/>
        <end position="27"/>
    </location>
</feature>
<reference evidence="4 5" key="1">
    <citation type="journal article" date="2015" name="Genome Announc.">
        <title>Expanding the biotechnology potential of lactobacilli through comparative genomics of 213 strains and associated genera.</title>
        <authorList>
            <person name="Sun Z."/>
            <person name="Harris H.M."/>
            <person name="McCann A."/>
            <person name="Guo C."/>
            <person name="Argimon S."/>
            <person name="Zhang W."/>
            <person name="Yang X."/>
            <person name="Jeffery I.B."/>
            <person name="Cooney J.C."/>
            <person name="Kagawa T.F."/>
            <person name="Liu W."/>
            <person name="Song Y."/>
            <person name="Salvetti E."/>
            <person name="Wrobel A."/>
            <person name="Rasinkangas P."/>
            <person name="Parkhill J."/>
            <person name="Rea M.C."/>
            <person name="O'Sullivan O."/>
            <person name="Ritari J."/>
            <person name="Douillard F.P."/>
            <person name="Paul Ross R."/>
            <person name="Yang R."/>
            <person name="Briner A.E."/>
            <person name="Felis G.E."/>
            <person name="de Vos W.M."/>
            <person name="Barrangou R."/>
            <person name="Klaenhammer T.R."/>
            <person name="Caufield P.W."/>
            <person name="Cui Y."/>
            <person name="Zhang H."/>
            <person name="O'Toole P.W."/>
        </authorList>
    </citation>
    <scope>NUCLEOTIDE SEQUENCE [LARGE SCALE GENOMIC DNA]</scope>
    <source>
        <strain evidence="4 5">DSM 14340</strain>
    </source>
</reference>
<evidence type="ECO:0000313" key="4">
    <source>
        <dbReference type="EMBL" id="KRL61305.1"/>
    </source>
</evidence>
<dbReference type="OrthoDB" id="2320516at2"/>
<gene>
    <name evidence="4" type="ORF">FC69_GL000883</name>
</gene>
<keyword evidence="2" id="KW-0732">Signal</keyword>
<organism evidence="4 5">
    <name type="scientific">Latilactobacillus fuchuensis DSM 14340 = JCM 11249</name>
    <dbReference type="NCBI Taxonomy" id="1423747"/>
    <lineage>
        <taxon>Bacteria</taxon>
        <taxon>Bacillati</taxon>
        <taxon>Bacillota</taxon>
        <taxon>Bacilli</taxon>
        <taxon>Lactobacillales</taxon>
        <taxon>Lactobacillaceae</taxon>
        <taxon>Latilactobacillus</taxon>
    </lineage>
</organism>
<dbReference type="Pfam" id="PF13731">
    <property type="entry name" value="WxL"/>
    <property type="match status" value="1"/>
</dbReference>
<sequence>MKKSIKYSTAMLALLLGTTIMSNTAFAADGASVKSIGTISYVPDDSTVTPIDPIDPDPEKPIVPTDPGDHENPTAGPLSIDYVSNLRFGEQKTTGQNATYYANLDKIIESDGSQIERPNFVQVTDKRGSNAGWHLTVTEDAQFKSGENELTGAQLTLMNGTMATPNDGIEPTAEQKIALTPGTASDVLDAKADQGTGTWLDRFGTDEAAGKKSVSLSVPGKTKKVQSEYKTSLTWTLTDTPA</sequence>
<dbReference type="InterPro" id="IPR027994">
    <property type="entry name" value="WxL_dom"/>
</dbReference>
<proteinExistence type="predicted"/>
<feature type="region of interest" description="Disordered" evidence="1">
    <location>
        <begin position="45"/>
        <end position="70"/>
    </location>
</feature>
<evidence type="ECO:0000259" key="3">
    <source>
        <dbReference type="Pfam" id="PF13731"/>
    </source>
</evidence>
<dbReference type="EMBL" id="AZEX01000023">
    <property type="protein sequence ID" value="KRL61305.1"/>
    <property type="molecule type" value="Genomic_DNA"/>
</dbReference>
<evidence type="ECO:0000256" key="1">
    <source>
        <dbReference type="SAM" id="MobiDB-lite"/>
    </source>
</evidence>
<comment type="caution">
    <text evidence="4">The sequence shown here is derived from an EMBL/GenBank/DDBJ whole genome shotgun (WGS) entry which is preliminary data.</text>
</comment>
<feature type="domain" description="WxL" evidence="3">
    <location>
        <begin position="30"/>
        <end position="241"/>
    </location>
</feature>
<dbReference type="PATRIC" id="fig|1423747.3.peg.902"/>
<dbReference type="RefSeq" id="WP_035439057.1">
    <property type="nucleotide sequence ID" value="NZ_AZEX01000023.1"/>
</dbReference>
<name>A0A0R1RXW4_9LACO</name>